<proteinExistence type="predicted"/>
<gene>
    <name evidence="1" type="ORF">MJO28_003781</name>
</gene>
<reference evidence="1 2" key="3">
    <citation type="journal article" date="2022" name="Microbiol. Spectr.">
        <title>Folding features and dynamics of 3D genome architecture in plant fungal pathogens.</title>
        <authorList>
            <person name="Xia C."/>
        </authorList>
    </citation>
    <scope>NUCLEOTIDE SEQUENCE [LARGE SCALE GENOMIC DNA]</scope>
    <source>
        <strain evidence="1 2">93-210</strain>
    </source>
</reference>
<accession>A0ACC0EMZ9</accession>
<name>A0ACC0EMZ9_9BASI</name>
<comment type="caution">
    <text evidence="1">The sequence shown here is derived from an EMBL/GenBank/DDBJ whole genome shotgun (WGS) entry which is preliminary data.</text>
</comment>
<keyword evidence="2" id="KW-1185">Reference proteome</keyword>
<evidence type="ECO:0000313" key="2">
    <source>
        <dbReference type="Proteomes" id="UP001060170"/>
    </source>
</evidence>
<dbReference type="EMBL" id="CM045868">
    <property type="protein sequence ID" value="KAI7956686.1"/>
    <property type="molecule type" value="Genomic_DNA"/>
</dbReference>
<reference evidence="2" key="1">
    <citation type="journal article" date="2018" name="BMC Genomics">
        <title>Genomic insights into host adaptation between the wheat stripe rust pathogen (Puccinia striiformis f. sp. tritici) and the barley stripe rust pathogen (Puccinia striiformis f. sp. hordei).</title>
        <authorList>
            <person name="Xia C."/>
            <person name="Wang M."/>
            <person name="Yin C."/>
            <person name="Cornejo O.E."/>
            <person name="Hulbert S.H."/>
            <person name="Chen X."/>
        </authorList>
    </citation>
    <scope>NUCLEOTIDE SEQUENCE [LARGE SCALE GENOMIC DNA]</scope>
    <source>
        <strain evidence="2">93-210</strain>
    </source>
</reference>
<dbReference type="Proteomes" id="UP001060170">
    <property type="component" value="Chromosome 4"/>
</dbReference>
<protein>
    <submittedName>
        <fullName evidence="1">Uncharacterized protein</fullName>
    </submittedName>
</protein>
<organism evidence="1 2">
    <name type="scientific">Puccinia striiformis f. sp. tritici</name>
    <dbReference type="NCBI Taxonomy" id="168172"/>
    <lineage>
        <taxon>Eukaryota</taxon>
        <taxon>Fungi</taxon>
        <taxon>Dikarya</taxon>
        <taxon>Basidiomycota</taxon>
        <taxon>Pucciniomycotina</taxon>
        <taxon>Pucciniomycetes</taxon>
        <taxon>Pucciniales</taxon>
        <taxon>Pucciniaceae</taxon>
        <taxon>Puccinia</taxon>
    </lineage>
</organism>
<evidence type="ECO:0000313" key="1">
    <source>
        <dbReference type="EMBL" id="KAI7956686.1"/>
    </source>
</evidence>
<sequence>MIDSSVDASNILSYSRRQPQAFTTLTVEPRNHAQAMTSNENASWRAAEAKEINNMITHQVWIERPRQPGLHSIPSTWAYKKKLRVNNEVTEYKARICAQGFRQTYGLNFELKYAPTGKPSSLRLLLSFAVSNNLLIHQLDVKSAFLTCNLEETVYMLPPPGYKTGENIVLELKKAIYGLKQASLAWYNRLRTFLTSIGFSTSIADPCVFWKTSGIPTWIFAHVDDLVIISKDPESFKKQMESEFQIKYLGEATFLLGMKLDRMPDGLILNQSQYIERKLVEFNASDLPPSLCPLDPKTHLKKATQLEIEQFSSLQINYRAIVGSLNYLSILTRPDISYAVSKLSQFLENPGISHYKAAMQVFRYLNGT</sequence>
<reference evidence="2" key="2">
    <citation type="journal article" date="2018" name="Mol. Plant Microbe Interact.">
        <title>Genome sequence resources for the wheat stripe rust pathogen (Puccinia striiformis f. sp. tritici) and the barley stripe rust pathogen (Puccinia striiformis f. sp. hordei).</title>
        <authorList>
            <person name="Xia C."/>
            <person name="Wang M."/>
            <person name="Yin C."/>
            <person name="Cornejo O.E."/>
            <person name="Hulbert S.H."/>
            <person name="Chen X."/>
        </authorList>
    </citation>
    <scope>NUCLEOTIDE SEQUENCE [LARGE SCALE GENOMIC DNA]</scope>
    <source>
        <strain evidence="2">93-210</strain>
    </source>
</reference>